<dbReference type="SUPFAM" id="SSF52080">
    <property type="entry name" value="Ribosomal proteins L15p and L18e"/>
    <property type="match status" value="1"/>
</dbReference>
<dbReference type="InterPro" id="IPR005749">
    <property type="entry name" value="Ribosomal_uL15_bac-type"/>
</dbReference>
<comment type="function">
    <text evidence="4">Binds to the 23S rRNA.</text>
</comment>
<dbReference type="GO" id="GO:0006412">
    <property type="term" value="P:translation"/>
    <property type="evidence" value="ECO:0007669"/>
    <property type="project" value="UniProtKB-UniRule"/>
</dbReference>
<evidence type="ECO:0000256" key="5">
    <source>
        <dbReference type="SAM" id="MobiDB-lite"/>
    </source>
</evidence>
<dbReference type="EMBL" id="PEYU01000065">
    <property type="protein sequence ID" value="PIS22239.1"/>
    <property type="molecule type" value="Genomic_DNA"/>
</dbReference>
<feature type="compositionally biased region" description="Basic residues" evidence="5">
    <location>
        <begin position="10"/>
        <end position="20"/>
    </location>
</feature>
<dbReference type="InterPro" id="IPR021131">
    <property type="entry name" value="Ribosomal_uL15/eL18"/>
</dbReference>
<dbReference type="InterPro" id="IPR030878">
    <property type="entry name" value="Ribosomal_uL15"/>
</dbReference>
<keyword evidence="4" id="KW-0699">rRNA-binding</keyword>
<proteinExistence type="inferred from homology"/>
<dbReference type="InterPro" id="IPR036227">
    <property type="entry name" value="Ribosomal_uL15/eL18_sf"/>
</dbReference>
<name>A0A2H0XDI7_UNCKA</name>
<gene>
    <name evidence="4" type="primary">rplO</name>
    <name evidence="7" type="ORF">COT50_02865</name>
</gene>
<comment type="similarity">
    <text evidence="1 4">Belongs to the universal ribosomal protein uL15 family.</text>
</comment>
<comment type="caution">
    <text evidence="7">The sequence shown here is derived from an EMBL/GenBank/DDBJ whole genome shotgun (WGS) entry which is preliminary data.</text>
</comment>
<evidence type="ECO:0000259" key="6">
    <source>
        <dbReference type="Pfam" id="PF00828"/>
    </source>
</evidence>
<reference evidence="8" key="1">
    <citation type="submission" date="2017-09" db="EMBL/GenBank/DDBJ databases">
        <title>Depth-based differentiation of microbial function through sediment-hosted aquifers and enrichment of novel symbionts in the deep terrestrial subsurface.</title>
        <authorList>
            <person name="Probst A.J."/>
            <person name="Ladd B."/>
            <person name="Jarett J.K."/>
            <person name="Geller-Mcgrath D.E."/>
            <person name="Sieber C.M.K."/>
            <person name="Emerson J.B."/>
            <person name="Anantharaman K."/>
            <person name="Thomas B.C."/>
            <person name="Malmstrom R."/>
            <person name="Stieglmeier M."/>
            <person name="Klingl A."/>
            <person name="Woyke T."/>
            <person name="Ryan C.M."/>
            <person name="Banfield J.F."/>
        </authorList>
    </citation>
    <scope>NUCLEOTIDE SEQUENCE [LARGE SCALE GENOMIC DNA]</scope>
</reference>
<evidence type="ECO:0000256" key="1">
    <source>
        <dbReference type="ARBA" id="ARBA00007320"/>
    </source>
</evidence>
<sequence>MTLSNLHKIIGNKRPSKRIGRGGGSGKGFHTVGKGNKGQNARSGHGIPVGFEGGQVPLYKKLPKIRGFNRSYKKRPAVVNFARLTVFDAGTEITPQALLAKRIINKNDIKKGVKILAHGELKKEFTFSGVLFSKSAAKKCLKRK</sequence>
<dbReference type="NCBIfam" id="TIGR01071">
    <property type="entry name" value="rplO_bact"/>
    <property type="match status" value="1"/>
</dbReference>
<dbReference type="GO" id="GO:0019843">
    <property type="term" value="F:rRNA binding"/>
    <property type="evidence" value="ECO:0007669"/>
    <property type="project" value="UniProtKB-UniRule"/>
</dbReference>
<feature type="region of interest" description="Disordered" evidence="5">
    <location>
        <begin position="1"/>
        <end position="47"/>
    </location>
</feature>
<evidence type="ECO:0000256" key="2">
    <source>
        <dbReference type="ARBA" id="ARBA00022980"/>
    </source>
</evidence>
<dbReference type="GO" id="GO:0022625">
    <property type="term" value="C:cytosolic large ribosomal subunit"/>
    <property type="evidence" value="ECO:0007669"/>
    <property type="project" value="TreeGrafter"/>
</dbReference>
<keyword evidence="4" id="KW-0694">RNA-binding</keyword>
<evidence type="ECO:0000256" key="3">
    <source>
        <dbReference type="ARBA" id="ARBA00023274"/>
    </source>
</evidence>
<dbReference type="PANTHER" id="PTHR12934">
    <property type="entry name" value="50S RIBOSOMAL PROTEIN L15"/>
    <property type="match status" value="1"/>
</dbReference>
<evidence type="ECO:0000313" key="8">
    <source>
        <dbReference type="Proteomes" id="UP000231252"/>
    </source>
</evidence>
<dbReference type="Gene3D" id="3.100.10.10">
    <property type="match status" value="1"/>
</dbReference>
<feature type="domain" description="Large ribosomal subunit protein uL15/eL18" evidence="6">
    <location>
        <begin position="79"/>
        <end position="139"/>
    </location>
</feature>
<keyword evidence="2 4" id="KW-0689">Ribosomal protein</keyword>
<protein>
    <recommendedName>
        <fullName evidence="4">Large ribosomal subunit protein uL15</fullName>
    </recommendedName>
</protein>
<dbReference type="Pfam" id="PF00828">
    <property type="entry name" value="Ribosomal_L27A"/>
    <property type="match status" value="1"/>
</dbReference>
<evidence type="ECO:0000256" key="4">
    <source>
        <dbReference type="HAMAP-Rule" id="MF_01341"/>
    </source>
</evidence>
<comment type="subunit">
    <text evidence="4">Part of the 50S ribosomal subunit.</text>
</comment>
<keyword evidence="3 4" id="KW-0687">Ribonucleoprotein</keyword>
<dbReference type="GO" id="GO:0003735">
    <property type="term" value="F:structural constituent of ribosome"/>
    <property type="evidence" value="ECO:0007669"/>
    <property type="project" value="InterPro"/>
</dbReference>
<evidence type="ECO:0000313" key="7">
    <source>
        <dbReference type="EMBL" id="PIS22239.1"/>
    </source>
</evidence>
<organism evidence="7 8">
    <name type="scientific">candidate division WWE3 bacterium CG08_land_8_20_14_0_20_41_10</name>
    <dbReference type="NCBI Taxonomy" id="1975085"/>
    <lineage>
        <taxon>Bacteria</taxon>
        <taxon>Katanobacteria</taxon>
    </lineage>
</organism>
<dbReference type="AlphaFoldDB" id="A0A2H0XDI7"/>
<dbReference type="Proteomes" id="UP000231252">
    <property type="component" value="Unassembled WGS sequence"/>
</dbReference>
<accession>A0A2H0XDI7</accession>
<dbReference type="HAMAP" id="MF_01341">
    <property type="entry name" value="Ribosomal_uL15"/>
    <property type="match status" value="1"/>
</dbReference>
<dbReference type="PANTHER" id="PTHR12934:SF11">
    <property type="entry name" value="LARGE RIBOSOMAL SUBUNIT PROTEIN UL15M"/>
    <property type="match status" value="1"/>
</dbReference>